<dbReference type="InterPro" id="IPR046347">
    <property type="entry name" value="bZIP_sf"/>
</dbReference>
<dbReference type="SUPFAM" id="SSF57959">
    <property type="entry name" value="Leucine zipper domain"/>
    <property type="match status" value="1"/>
</dbReference>
<feature type="domain" description="BZIP" evidence="3">
    <location>
        <begin position="75"/>
        <end position="131"/>
    </location>
</feature>
<accession>A0AAP0RZM2</accession>
<name>A0AAP0RZM2_LIQFO</name>
<comment type="caution">
    <text evidence="4">The sequence shown here is derived from an EMBL/GenBank/DDBJ whole genome shotgun (WGS) entry which is preliminary data.</text>
</comment>
<reference evidence="4 5" key="1">
    <citation type="journal article" date="2024" name="Plant J.">
        <title>Genome sequences and population genomics reveal climatic adaptation and genomic divergence between two closely related sweetgum species.</title>
        <authorList>
            <person name="Xu W.Q."/>
            <person name="Ren C.Q."/>
            <person name="Zhang X.Y."/>
            <person name="Comes H.P."/>
            <person name="Liu X.H."/>
            <person name="Li Y.G."/>
            <person name="Kettle C.J."/>
            <person name="Jalonen R."/>
            <person name="Gaisberger H."/>
            <person name="Ma Y.Z."/>
            <person name="Qiu Y.X."/>
        </authorList>
    </citation>
    <scope>NUCLEOTIDE SEQUENCE [LARGE SCALE GENOMIC DNA]</scope>
    <source>
        <strain evidence="4">Hangzhou</strain>
    </source>
</reference>
<dbReference type="InterPro" id="IPR031106">
    <property type="entry name" value="C/EBP"/>
</dbReference>
<dbReference type="InterPro" id="IPR004827">
    <property type="entry name" value="bZIP"/>
</dbReference>
<dbReference type="PANTHER" id="PTHR23334">
    <property type="entry name" value="CCAAT/ENHANCER BINDING PROTEIN"/>
    <property type="match status" value="1"/>
</dbReference>
<evidence type="ECO:0000256" key="2">
    <source>
        <dbReference type="SAM" id="MobiDB-lite"/>
    </source>
</evidence>
<evidence type="ECO:0000259" key="3">
    <source>
        <dbReference type="PROSITE" id="PS50217"/>
    </source>
</evidence>
<sequence>MDFDHNDWEDDLSYLFRDGSCSMEPLRDTAACIHAHTCNPPGPDSQHTHTCFHAHLVPSPNEDKIATADTLSDAEKKTKKSQLGNQVASRNYRERRKARAKFLEAEVLTLKAENQKLKAENVTLKAENEEILRLKCLLVHVRSTIDGGIGSFPYQKSANTNLVGAYAMNPCYMQCDDQAYRPQPVVEGQTGESATVNRQGFGGCGLENFQCSANSSSGLKEHPGFGLGNAVPIVNLSCAKKTKGEVHPVLDLGMQCPLSIHPARRREKQPNHESPQS</sequence>
<evidence type="ECO:0000256" key="1">
    <source>
        <dbReference type="SAM" id="Coils"/>
    </source>
</evidence>
<keyword evidence="1" id="KW-0175">Coiled coil</keyword>
<feature type="coiled-coil region" evidence="1">
    <location>
        <begin position="93"/>
        <end position="134"/>
    </location>
</feature>
<dbReference type="Gene3D" id="1.20.5.170">
    <property type="match status" value="1"/>
</dbReference>
<organism evidence="4 5">
    <name type="scientific">Liquidambar formosana</name>
    <name type="common">Formosan gum</name>
    <dbReference type="NCBI Taxonomy" id="63359"/>
    <lineage>
        <taxon>Eukaryota</taxon>
        <taxon>Viridiplantae</taxon>
        <taxon>Streptophyta</taxon>
        <taxon>Embryophyta</taxon>
        <taxon>Tracheophyta</taxon>
        <taxon>Spermatophyta</taxon>
        <taxon>Magnoliopsida</taxon>
        <taxon>eudicotyledons</taxon>
        <taxon>Gunneridae</taxon>
        <taxon>Pentapetalae</taxon>
        <taxon>Saxifragales</taxon>
        <taxon>Altingiaceae</taxon>
        <taxon>Liquidambar</taxon>
    </lineage>
</organism>
<feature type="region of interest" description="Disordered" evidence="2">
    <location>
        <begin position="72"/>
        <end position="91"/>
    </location>
</feature>
<dbReference type="Pfam" id="PF07716">
    <property type="entry name" value="bZIP_2"/>
    <property type="match status" value="1"/>
</dbReference>
<dbReference type="AlphaFoldDB" id="A0AAP0RZM2"/>
<gene>
    <name evidence="4" type="ORF">L1049_015835</name>
</gene>
<evidence type="ECO:0000313" key="4">
    <source>
        <dbReference type="EMBL" id="KAK9287414.1"/>
    </source>
</evidence>
<dbReference type="GO" id="GO:0000981">
    <property type="term" value="F:DNA-binding transcription factor activity, RNA polymerase II-specific"/>
    <property type="evidence" value="ECO:0007669"/>
    <property type="project" value="TreeGrafter"/>
</dbReference>
<dbReference type="GO" id="GO:0006351">
    <property type="term" value="P:DNA-templated transcription"/>
    <property type="evidence" value="ECO:0007669"/>
    <property type="project" value="InterPro"/>
</dbReference>
<dbReference type="PROSITE" id="PS50217">
    <property type="entry name" value="BZIP"/>
    <property type="match status" value="1"/>
</dbReference>
<dbReference type="SMART" id="SM00338">
    <property type="entry name" value="BRLZ"/>
    <property type="match status" value="1"/>
</dbReference>
<dbReference type="EMBL" id="JBBPBK010000004">
    <property type="protein sequence ID" value="KAK9287414.1"/>
    <property type="molecule type" value="Genomic_DNA"/>
</dbReference>
<dbReference type="GO" id="GO:0000978">
    <property type="term" value="F:RNA polymerase II cis-regulatory region sequence-specific DNA binding"/>
    <property type="evidence" value="ECO:0007669"/>
    <property type="project" value="TreeGrafter"/>
</dbReference>
<dbReference type="PANTHER" id="PTHR23334:SF49">
    <property type="entry name" value="BASIC LEUCINE ZIPPER 23"/>
    <property type="match status" value="1"/>
</dbReference>
<evidence type="ECO:0000313" key="5">
    <source>
        <dbReference type="Proteomes" id="UP001415857"/>
    </source>
</evidence>
<proteinExistence type="predicted"/>
<protein>
    <recommendedName>
        <fullName evidence="3">BZIP domain-containing protein</fullName>
    </recommendedName>
</protein>
<keyword evidence="5" id="KW-1185">Reference proteome</keyword>
<dbReference type="Proteomes" id="UP001415857">
    <property type="component" value="Unassembled WGS sequence"/>
</dbReference>
<dbReference type="CDD" id="cd14686">
    <property type="entry name" value="bZIP"/>
    <property type="match status" value="1"/>
</dbReference>